<dbReference type="RefSeq" id="WP_166400914.1">
    <property type="nucleotide sequence ID" value="NZ_JAANAS010000094.1"/>
</dbReference>
<comment type="caution">
    <text evidence="2">The sequence shown here is derived from an EMBL/GenBank/DDBJ whole genome shotgun (WGS) entry which is preliminary data.</text>
</comment>
<accession>A0A967E7D3</accession>
<dbReference type="Pfam" id="PF14054">
    <property type="entry name" value="DUF4249"/>
    <property type="match status" value="1"/>
</dbReference>
<organism evidence="2 3">
    <name type="scientific">Psychroflexus maritimus</name>
    <dbReference type="NCBI Taxonomy" id="2714865"/>
    <lineage>
        <taxon>Bacteria</taxon>
        <taxon>Pseudomonadati</taxon>
        <taxon>Bacteroidota</taxon>
        <taxon>Flavobacteriia</taxon>
        <taxon>Flavobacteriales</taxon>
        <taxon>Flavobacteriaceae</taxon>
        <taxon>Psychroflexus</taxon>
    </lineage>
</organism>
<name>A0A967E7D3_9FLAO</name>
<dbReference type="Proteomes" id="UP000643701">
    <property type="component" value="Unassembled WGS sequence"/>
</dbReference>
<proteinExistence type="predicted"/>
<evidence type="ECO:0000256" key="1">
    <source>
        <dbReference type="SAM" id="SignalP"/>
    </source>
</evidence>
<dbReference type="AlphaFoldDB" id="A0A967E7D3"/>
<sequence length="275" mass="31271">MKTNVFFILLLILSLNSCLDPVEVDLEEATPRIVIDATLVQPIDQGVQNQTITISRTRDFFEDEPQPLEGASVRVINEQGQEFEFTEIENPGEYVCFNLFLEQQTNYFLEIEIDNQFFSAQERLEEGIEIDEVEQSFGSGFSNDEFQVRAFFTDDGTGNNFYLFKFLTDFLAFPNFTVLDDEFISGNTNSVTFSDEDLVEGETVLIQLHKISEGYYNYLQRLLAQVGAAGGPFQAQPSTVRGNIINESNPDDFVFGYFSISEYDEVSITIEPEND</sequence>
<evidence type="ECO:0000313" key="2">
    <source>
        <dbReference type="EMBL" id="NGZ90681.1"/>
    </source>
</evidence>
<feature type="chain" id="PRO_5037016998" evidence="1">
    <location>
        <begin position="20"/>
        <end position="275"/>
    </location>
</feature>
<gene>
    <name evidence="2" type="ORF">G7034_10505</name>
</gene>
<keyword evidence="3" id="KW-1185">Reference proteome</keyword>
<feature type="signal peptide" evidence="1">
    <location>
        <begin position="1"/>
        <end position="19"/>
    </location>
</feature>
<reference evidence="2" key="1">
    <citation type="submission" date="2020-03" db="EMBL/GenBank/DDBJ databases">
        <title>Psychroflexus Maritimus sp. nov., isolate from marine sediment.</title>
        <authorList>
            <person name="Zhong Y.-L."/>
        </authorList>
    </citation>
    <scope>NUCLEOTIDE SEQUENCE</scope>
    <source>
        <strain evidence="2">C1</strain>
    </source>
</reference>
<dbReference type="InterPro" id="IPR025345">
    <property type="entry name" value="DUF4249"/>
</dbReference>
<evidence type="ECO:0000313" key="3">
    <source>
        <dbReference type="Proteomes" id="UP000643701"/>
    </source>
</evidence>
<dbReference type="EMBL" id="JAANAS010000094">
    <property type="protein sequence ID" value="NGZ90681.1"/>
    <property type="molecule type" value="Genomic_DNA"/>
</dbReference>
<keyword evidence="1" id="KW-0732">Signal</keyword>
<protein>
    <submittedName>
        <fullName evidence="2">DUF4249 domain-containing protein</fullName>
    </submittedName>
</protein>